<dbReference type="Proteomes" id="UP001285441">
    <property type="component" value="Unassembled WGS sequence"/>
</dbReference>
<reference evidence="2" key="1">
    <citation type="journal article" date="2023" name="Mol. Phylogenet. Evol.">
        <title>Genome-scale phylogeny and comparative genomics of the fungal order Sordariales.</title>
        <authorList>
            <person name="Hensen N."/>
            <person name="Bonometti L."/>
            <person name="Westerberg I."/>
            <person name="Brannstrom I.O."/>
            <person name="Guillou S."/>
            <person name="Cros-Aarteil S."/>
            <person name="Calhoun S."/>
            <person name="Haridas S."/>
            <person name="Kuo A."/>
            <person name="Mondo S."/>
            <person name="Pangilinan J."/>
            <person name="Riley R."/>
            <person name="LaButti K."/>
            <person name="Andreopoulos B."/>
            <person name="Lipzen A."/>
            <person name="Chen C."/>
            <person name="Yan M."/>
            <person name="Daum C."/>
            <person name="Ng V."/>
            <person name="Clum A."/>
            <person name="Steindorff A."/>
            <person name="Ohm R.A."/>
            <person name="Martin F."/>
            <person name="Silar P."/>
            <person name="Natvig D.O."/>
            <person name="Lalanne C."/>
            <person name="Gautier V."/>
            <person name="Ament-Velasquez S.L."/>
            <person name="Kruys A."/>
            <person name="Hutchinson M.I."/>
            <person name="Powell A.J."/>
            <person name="Barry K."/>
            <person name="Miller A.N."/>
            <person name="Grigoriev I.V."/>
            <person name="Debuchy R."/>
            <person name="Gladieux P."/>
            <person name="Hiltunen Thoren M."/>
            <person name="Johannesson H."/>
        </authorList>
    </citation>
    <scope>NUCLEOTIDE SEQUENCE</scope>
    <source>
        <strain evidence="2">CBS 232.78</strain>
    </source>
</reference>
<comment type="caution">
    <text evidence="2">The sequence shown here is derived from an EMBL/GenBank/DDBJ whole genome shotgun (WGS) entry which is preliminary data.</text>
</comment>
<evidence type="ECO:0000313" key="2">
    <source>
        <dbReference type="EMBL" id="KAK3390448.1"/>
    </source>
</evidence>
<protein>
    <submittedName>
        <fullName evidence="2">Uncharacterized protein</fullName>
    </submittedName>
</protein>
<gene>
    <name evidence="2" type="ORF">B0H63DRAFT_557419</name>
</gene>
<dbReference type="EMBL" id="JAULSW010000002">
    <property type="protein sequence ID" value="KAK3390448.1"/>
    <property type="molecule type" value="Genomic_DNA"/>
</dbReference>
<feature type="compositionally biased region" description="Low complexity" evidence="1">
    <location>
        <begin position="9"/>
        <end position="18"/>
    </location>
</feature>
<name>A0AAE0NZA4_9PEZI</name>
<evidence type="ECO:0000313" key="3">
    <source>
        <dbReference type="Proteomes" id="UP001285441"/>
    </source>
</evidence>
<organism evidence="2 3">
    <name type="scientific">Podospora didyma</name>
    <dbReference type="NCBI Taxonomy" id="330526"/>
    <lineage>
        <taxon>Eukaryota</taxon>
        <taxon>Fungi</taxon>
        <taxon>Dikarya</taxon>
        <taxon>Ascomycota</taxon>
        <taxon>Pezizomycotina</taxon>
        <taxon>Sordariomycetes</taxon>
        <taxon>Sordariomycetidae</taxon>
        <taxon>Sordariales</taxon>
        <taxon>Podosporaceae</taxon>
        <taxon>Podospora</taxon>
    </lineage>
</organism>
<keyword evidence="3" id="KW-1185">Reference proteome</keyword>
<feature type="region of interest" description="Disordered" evidence="1">
    <location>
        <begin position="1"/>
        <end position="31"/>
    </location>
</feature>
<feature type="region of interest" description="Disordered" evidence="1">
    <location>
        <begin position="98"/>
        <end position="158"/>
    </location>
</feature>
<sequence length="158" mass="18038">MLHGFNIDPPVASGAAAPRSRRPTRTEAALKVDRRRAPERLREAQRAEQIYRSTKRSAAARSDRAEARIHFTQAIHHFKRGISLNISVIKNVPYVLREKEMRRQKAEQVSRQRATEKQMRLDEKLGKEKESRGSTENPQEGERAEDDNEARSSSSHGA</sequence>
<feature type="compositionally biased region" description="Basic and acidic residues" evidence="1">
    <location>
        <begin position="98"/>
        <end position="133"/>
    </location>
</feature>
<evidence type="ECO:0000256" key="1">
    <source>
        <dbReference type="SAM" id="MobiDB-lite"/>
    </source>
</evidence>
<dbReference type="AlphaFoldDB" id="A0AAE0NZA4"/>
<proteinExistence type="predicted"/>
<reference evidence="2" key="2">
    <citation type="submission" date="2023-06" db="EMBL/GenBank/DDBJ databases">
        <authorList>
            <consortium name="Lawrence Berkeley National Laboratory"/>
            <person name="Haridas S."/>
            <person name="Hensen N."/>
            <person name="Bonometti L."/>
            <person name="Westerberg I."/>
            <person name="Brannstrom I.O."/>
            <person name="Guillou S."/>
            <person name="Cros-Aarteil S."/>
            <person name="Calhoun S."/>
            <person name="Kuo A."/>
            <person name="Mondo S."/>
            <person name="Pangilinan J."/>
            <person name="Riley R."/>
            <person name="LaButti K."/>
            <person name="Andreopoulos B."/>
            <person name="Lipzen A."/>
            <person name="Chen C."/>
            <person name="Yanf M."/>
            <person name="Daum C."/>
            <person name="Ng V."/>
            <person name="Clum A."/>
            <person name="Steindorff A."/>
            <person name="Ohm R."/>
            <person name="Martin F."/>
            <person name="Silar P."/>
            <person name="Natvig D."/>
            <person name="Lalanne C."/>
            <person name="Gautier V."/>
            <person name="Ament-velasquez S.L."/>
            <person name="Kruys A."/>
            <person name="Hutchinson M.I."/>
            <person name="Powell A.J."/>
            <person name="Barry K."/>
            <person name="Miller A.N."/>
            <person name="Grigoriev I.V."/>
            <person name="Debuchy R."/>
            <person name="Gladieux P."/>
            <person name="Thoren M.H."/>
            <person name="Johannesson H."/>
        </authorList>
    </citation>
    <scope>NUCLEOTIDE SEQUENCE</scope>
    <source>
        <strain evidence="2">CBS 232.78</strain>
    </source>
</reference>
<accession>A0AAE0NZA4</accession>